<dbReference type="RefSeq" id="WP_145362537.1">
    <property type="nucleotide sequence ID" value="NZ_CP036268.1"/>
</dbReference>
<protein>
    <submittedName>
        <fullName evidence="1">Uncharacterized protein</fullName>
    </submittedName>
</protein>
<evidence type="ECO:0000313" key="1">
    <source>
        <dbReference type="EMBL" id="QDT36327.1"/>
    </source>
</evidence>
<dbReference type="AlphaFoldDB" id="A0A517QXK5"/>
<dbReference type="EMBL" id="CP036268">
    <property type="protein sequence ID" value="QDT36327.1"/>
    <property type="molecule type" value="Genomic_DNA"/>
</dbReference>
<reference evidence="1 2" key="1">
    <citation type="submission" date="2019-02" db="EMBL/GenBank/DDBJ databases">
        <title>Deep-cultivation of Planctomycetes and their phenomic and genomic characterization uncovers novel biology.</title>
        <authorList>
            <person name="Wiegand S."/>
            <person name="Jogler M."/>
            <person name="Boedeker C."/>
            <person name="Pinto D."/>
            <person name="Vollmers J."/>
            <person name="Rivas-Marin E."/>
            <person name="Kohn T."/>
            <person name="Peeters S.H."/>
            <person name="Heuer A."/>
            <person name="Rast P."/>
            <person name="Oberbeckmann S."/>
            <person name="Bunk B."/>
            <person name="Jeske O."/>
            <person name="Meyerdierks A."/>
            <person name="Storesund J.E."/>
            <person name="Kallscheuer N."/>
            <person name="Luecker S."/>
            <person name="Lage O.M."/>
            <person name="Pohl T."/>
            <person name="Merkel B.J."/>
            <person name="Hornburger P."/>
            <person name="Mueller R.-W."/>
            <person name="Bruemmer F."/>
            <person name="Labrenz M."/>
            <person name="Spormann A.M."/>
            <person name="Op den Camp H."/>
            <person name="Overmann J."/>
            <person name="Amann R."/>
            <person name="Jetten M.S.M."/>
            <person name="Mascher T."/>
            <person name="Medema M.H."/>
            <person name="Devos D.P."/>
            <person name="Kaster A.-K."/>
            <person name="Ovreas L."/>
            <person name="Rohde M."/>
            <person name="Galperin M.Y."/>
            <person name="Jogler C."/>
        </authorList>
    </citation>
    <scope>NUCLEOTIDE SEQUENCE [LARGE SCALE GENOMIC DNA]</scope>
    <source>
        <strain evidence="1 2">Pan189</strain>
    </source>
</reference>
<organism evidence="1 2">
    <name type="scientific">Stratiformator vulcanicus</name>
    <dbReference type="NCBI Taxonomy" id="2527980"/>
    <lineage>
        <taxon>Bacteria</taxon>
        <taxon>Pseudomonadati</taxon>
        <taxon>Planctomycetota</taxon>
        <taxon>Planctomycetia</taxon>
        <taxon>Planctomycetales</taxon>
        <taxon>Planctomycetaceae</taxon>
        <taxon>Stratiformator</taxon>
    </lineage>
</organism>
<evidence type="ECO:0000313" key="2">
    <source>
        <dbReference type="Proteomes" id="UP000317318"/>
    </source>
</evidence>
<dbReference type="Proteomes" id="UP000317318">
    <property type="component" value="Chromosome"/>
</dbReference>
<dbReference type="KEGG" id="svp:Pan189_06830"/>
<sequence>MPEHTESDSLIARELVVGQKLRRIICKSGSDDRINFCDVIIELNNSIAFRLPTPDYMREGRIECPAVEVPSDYQTSDSWFTGPYRWRFDIWSSPIADLLLPSDPEERFLDSGCLALASGIHLMVGFWAPLACTTSGPVFNPEQPEETMRSIWMLDKDSPDAIGPSRATTSRL</sequence>
<gene>
    <name evidence="1" type="ORF">Pan189_06830</name>
</gene>
<keyword evidence="2" id="KW-1185">Reference proteome</keyword>
<accession>A0A517QXK5</accession>
<proteinExistence type="predicted"/>
<name>A0A517QXK5_9PLAN</name>